<evidence type="ECO:0008006" key="4">
    <source>
        <dbReference type="Google" id="ProtNLM"/>
    </source>
</evidence>
<reference evidence="2 3" key="1">
    <citation type="submission" date="2019-01" db="EMBL/GenBank/DDBJ databases">
        <title>Nocardioides guangzhouensis sp. nov., an actinobacterium isolated from soil.</title>
        <authorList>
            <person name="Fu Y."/>
            <person name="Cai Y."/>
            <person name="Lin Z."/>
            <person name="Chen P."/>
        </authorList>
    </citation>
    <scope>NUCLEOTIDE SEQUENCE [LARGE SCALE GENOMIC DNA]</scope>
    <source>
        <strain evidence="2 3">130</strain>
    </source>
</reference>
<gene>
    <name evidence="2" type="ORF">EKO23_01875</name>
</gene>
<accession>A0A4Q4ZK12</accession>
<dbReference type="Proteomes" id="UP000295198">
    <property type="component" value="Unassembled WGS sequence"/>
</dbReference>
<name>A0A4Q4ZK12_9ACTN</name>
<sequence length="267" mass="28658">MGTDSAATQPGQSSSSAQPLDEEDLAQALAQVPVGERLEDAFSAYLLACISLGFAKTAAPQLRQRSAELGHHPLASALDHLAVSIAQKAVLDAAATYDQAGKGSSSLANALDLITGCLKDPTFGSAADREAARQLVAGIRNSVITIKSPEISAIRYWRNKWAGHRSVDPQVDPWAWEHPVDFAVIKNGLDQMRAAFREFALLLTQLPQLASLQEDARRVDDHTVRVGISLDGTTSWPIDSVLALGESQAQEFLDRTLPYLTSDSGRS</sequence>
<organism evidence="2 3">
    <name type="scientific">Nocardioides guangzhouensis</name>
    <dbReference type="NCBI Taxonomy" id="2497878"/>
    <lineage>
        <taxon>Bacteria</taxon>
        <taxon>Bacillati</taxon>
        <taxon>Actinomycetota</taxon>
        <taxon>Actinomycetes</taxon>
        <taxon>Propionibacteriales</taxon>
        <taxon>Nocardioidaceae</taxon>
        <taxon>Nocardioides</taxon>
    </lineage>
</organism>
<dbReference type="EMBL" id="SDKM01000002">
    <property type="protein sequence ID" value="RYP88663.1"/>
    <property type="molecule type" value="Genomic_DNA"/>
</dbReference>
<feature type="compositionally biased region" description="Polar residues" evidence="1">
    <location>
        <begin position="1"/>
        <end position="18"/>
    </location>
</feature>
<dbReference type="RefSeq" id="WP_134713505.1">
    <property type="nucleotide sequence ID" value="NZ_SDKM01000002.1"/>
</dbReference>
<evidence type="ECO:0000313" key="2">
    <source>
        <dbReference type="EMBL" id="RYP88663.1"/>
    </source>
</evidence>
<protein>
    <recommendedName>
        <fullName evidence="4">HEPN AbiU2-like domain-containing protein</fullName>
    </recommendedName>
</protein>
<evidence type="ECO:0000313" key="3">
    <source>
        <dbReference type="Proteomes" id="UP000295198"/>
    </source>
</evidence>
<dbReference type="AlphaFoldDB" id="A0A4Q4ZK12"/>
<proteinExistence type="predicted"/>
<keyword evidence="3" id="KW-1185">Reference proteome</keyword>
<dbReference type="OrthoDB" id="5146910at2"/>
<evidence type="ECO:0000256" key="1">
    <source>
        <dbReference type="SAM" id="MobiDB-lite"/>
    </source>
</evidence>
<feature type="region of interest" description="Disordered" evidence="1">
    <location>
        <begin position="1"/>
        <end position="22"/>
    </location>
</feature>
<comment type="caution">
    <text evidence="2">The sequence shown here is derived from an EMBL/GenBank/DDBJ whole genome shotgun (WGS) entry which is preliminary data.</text>
</comment>